<evidence type="ECO:0000313" key="2">
    <source>
        <dbReference type="EMBL" id="KAK4309319.1"/>
    </source>
</evidence>
<evidence type="ECO:0000256" key="1">
    <source>
        <dbReference type="SAM" id="SignalP"/>
    </source>
</evidence>
<gene>
    <name evidence="2" type="ORF">Pmani_019044</name>
</gene>
<keyword evidence="1" id="KW-0732">Signal</keyword>
<reference evidence="2" key="1">
    <citation type="submission" date="2023-11" db="EMBL/GenBank/DDBJ databases">
        <title>Genome assemblies of two species of porcelain crab, Petrolisthes cinctipes and Petrolisthes manimaculis (Anomura: Porcellanidae).</title>
        <authorList>
            <person name="Angst P."/>
        </authorList>
    </citation>
    <scope>NUCLEOTIDE SEQUENCE</scope>
    <source>
        <strain evidence="2">PB745_02</strain>
        <tissue evidence="2">Gill</tissue>
    </source>
</reference>
<accession>A0AAE1U847</accession>
<evidence type="ECO:0000313" key="3">
    <source>
        <dbReference type="Proteomes" id="UP001292094"/>
    </source>
</evidence>
<organism evidence="2 3">
    <name type="scientific">Petrolisthes manimaculis</name>
    <dbReference type="NCBI Taxonomy" id="1843537"/>
    <lineage>
        <taxon>Eukaryota</taxon>
        <taxon>Metazoa</taxon>
        <taxon>Ecdysozoa</taxon>
        <taxon>Arthropoda</taxon>
        <taxon>Crustacea</taxon>
        <taxon>Multicrustacea</taxon>
        <taxon>Malacostraca</taxon>
        <taxon>Eumalacostraca</taxon>
        <taxon>Eucarida</taxon>
        <taxon>Decapoda</taxon>
        <taxon>Pleocyemata</taxon>
        <taxon>Anomura</taxon>
        <taxon>Galatheoidea</taxon>
        <taxon>Porcellanidae</taxon>
        <taxon>Petrolisthes</taxon>
    </lineage>
</organism>
<dbReference type="Proteomes" id="UP001292094">
    <property type="component" value="Unassembled WGS sequence"/>
</dbReference>
<keyword evidence="3" id="KW-1185">Reference proteome</keyword>
<dbReference type="EMBL" id="JAWZYT010001766">
    <property type="protein sequence ID" value="KAK4309319.1"/>
    <property type="molecule type" value="Genomic_DNA"/>
</dbReference>
<comment type="caution">
    <text evidence="2">The sequence shown here is derived from an EMBL/GenBank/DDBJ whole genome shotgun (WGS) entry which is preliminary data.</text>
</comment>
<sequence>MKTLVYTFLIVVAVVSPVWSAICKCDATVELEEGEIDVLILPVANLSDCSQNIACAGYCKETWTLATNGGDLTFVMQNGVTVGQQMCNELNDYGAPTIGPHTAYVYYNLCSGPWIYDGMSTMQDLCCQDAVNVAC</sequence>
<dbReference type="AlphaFoldDB" id="A0AAE1U847"/>
<proteinExistence type="predicted"/>
<name>A0AAE1U847_9EUCA</name>
<feature type="chain" id="PRO_5042128073" evidence="1">
    <location>
        <begin position="21"/>
        <end position="135"/>
    </location>
</feature>
<feature type="signal peptide" evidence="1">
    <location>
        <begin position="1"/>
        <end position="20"/>
    </location>
</feature>
<protein>
    <submittedName>
        <fullName evidence="2">Uncharacterized protein</fullName>
    </submittedName>
</protein>